<evidence type="ECO:0000256" key="1">
    <source>
        <dbReference type="SAM" id="MobiDB-lite"/>
    </source>
</evidence>
<evidence type="ECO:0000313" key="3">
    <source>
        <dbReference type="Proteomes" id="UP000284547"/>
    </source>
</evidence>
<feature type="region of interest" description="Disordered" evidence="1">
    <location>
        <begin position="713"/>
        <end position="733"/>
    </location>
</feature>
<dbReference type="Proteomes" id="UP000284547">
    <property type="component" value="Unassembled WGS sequence"/>
</dbReference>
<dbReference type="AlphaFoldDB" id="A0A411Z7P3"/>
<accession>A0A411Z7P3</accession>
<dbReference type="EMBL" id="QWEY01000001">
    <property type="protein sequence ID" value="RGP39046.1"/>
    <property type="molecule type" value="Genomic_DNA"/>
</dbReference>
<feature type="compositionally biased region" description="Basic residues" evidence="1">
    <location>
        <begin position="723"/>
        <end position="733"/>
    </location>
</feature>
<name>A0A411Z7P3_9RHOB</name>
<evidence type="ECO:0000313" key="2">
    <source>
        <dbReference type="EMBL" id="RGP39046.1"/>
    </source>
</evidence>
<keyword evidence="3" id="KW-1185">Reference proteome</keyword>
<comment type="caution">
    <text evidence="2">The sequence shown here is derived from an EMBL/GenBank/DDBJ whole genome shotgun (WGS) entry which is preliminary data.</text>
</comment>
<reference evidence="2 3" key="1">
    <citation type="submission" date="2018-08" db="EMBL/GenBank/DDBJ databases">
        <title>Flavobacterium tibetense sp. nov., isolated from a wetland YonghuCo on Tibetan Plateau.</title>
        <authorList>
            <person name="Phurbu D."/>
            <person name="Lu H."/>
            <person name="Xing P."/>
        </authorList>
    </citation>
    <scope>NUCLEOTIDE SEQUENCE [LARGE SCALE GENOMIC DNA]</scope>
    <source>
        <strain evidence="2 3">DJC</strain>
    </source>
</reference>
<gene>
    <name evidence="2" type="ORF">D1012_02740</name>
</gene>
<organism evidence="2 3">
    <name type="scientific">Pseudotabrizicola alkalilacus</name>
    <dbReference type="NCBI Taxonomy" id="2305252"/>
    <lineage>
        <taxon>Bacteria</taxon>
        <taxon>Pseudomonadati</taxon>
        <taxon>Pseudomonadota</taxon>
        <taxon>Alphaproteobacteria</taxon>
        <taxon>Rhodobacterales</taxon>
        <taxon>Paracoccaceae</taxon>
        <taxon>Pseudotabrizicola</taxon>
    </lineage>
</organism>
<sequence length="733" mass="75613">MAPMLWKGQVTLGRMLQANAAVASLRAAAEAAFGDLLGNISEPVIPRLLALDTAMDSRIADIARIDVDRALQVPREIETGNAIDTLSERLASLTLQLSRLRSDVTDAGIYIDPELGLARIEAVARIDGSISEVVVLVDALRNEISLRATYDEVYEVVTAAQLDPTTLPVITELLGRLSEAELAVSGLLGAITAKADTLVLDGVSLRVTEAEAAIDSLEEQIVLRVETTTFDALEERVGSAEVTLGTIDAPSIGFAVQDARAAALAEDELSSLTLQQMMQTIRDRQVAQADVASARQDLTALVTEDREAIATLRTDLGAAVAGSAALVTAERSARATETGALAQAIDDVSVSVSGLSGAITEINRIEADSASAAARALRQLQLDLGLVSDDIAAQAGVVTALTGRVEDTEDGLEAEVRDSSVMRVAIGEAEDEQASGDLRALLADIDGRGALNRGLADLRTDAWVLIEEGRQAVAGVRQEITVALGSATALIDAERVARTAADQAEAADRLALRADLGTTAAALVAEQLVRAGADEALATRAASLETAVNDPDTGLAATLAKANIVEEAITTPTTGLAARTTTLETAVNDPATGLAATLAKANTAEEAIVTPTTGLAARTTTLETAVNDPETGLAATQATASTVELALTHPTTGLAATQTKVSNVEQAITNPTTGLATRTNTLEATVNYPETGLAATQTKASTVEEAITTPGTGLAARTNRPCGAHHHAGNGGQ</sequence>
<protein>
    <submittedName>
        <fullName evidence="2">Uncharacterized protein</fullName>
    </submittedName>
</protein>
<proteinExistence type="predicted"/>